<name>A0A075FU39_9EURY</name>
<dbReference type="Pfam" id="PF23960">
    <property type="entry name" value="DUF7289"/>
    <property type="match status" value="1"/>
</dbReference>
<sequence>MQRELSIRKSEDGVSPIIGTILILGIMVTITGTMLVWGIPQIQQSEAYAIYTSAQNNFLNFDADLDQVILQGSGSSRTSTVSFSSGTFVLRENLDEIRYYYTTVPWSDPKIIGVETGSTTFAMTDSKEIVSDYSVSLTYPNGTSWTGTTSSRIVTGFPEIVYGVKATYTSTENTTQIGGFFVYGVDSLSYKYSSVSGVYKMRLFNGGLVAKEPGGNFFVTSQPLIRSIENADSYDSFSLYQTDYYMPKSATKSVMAGNYNFEARNQGGTDNSVTIYSLRMGFTGDSSTALRSYYLSNWGFDSNTYYFTSSESTAAANMGFEEDIVYSQDTAFDFRVLERTIHVTFNTR</sequence>
<evidence type="ECO:0008006" key="3">
    <source>
        <dbReference type="Google" id="ProtNLM"/>
    </source>
</evidence>
<evidence type="ECO:0000256" key="1">
    <source>
        <dbReference type="SAM" id="Phobius"/>
    </source>
</evidence>
<dbReference type="InterPro" id="IPR055713">
    <property type="entry name" value="DUF7289"/>
</dbReference>
<organism evidence="2">
    <name type="scientific">uncultured marine group II/III euryarchaeote AD1000_59_C09</name>
    <dbReference type="NCBI Taxonomy" id="1457791"/>
    <lineage>
        <taxon>Archaea</taxon>
        <taxon>Methanobacteriati</taxon>
        <taxon>Methanobacteriota</taxon>
        <taxon>environmental samples</taxon>
    </lineage>
</organism>
<dbReference type="AlphaFoldDB" id="A0A075FU39"/>
<proteinExistence type="predicted"/>
<evidence type="ECO:0000313" key="2">
    <source>
        <dbReference type="EMBL" id="AIE95185.1"/>
    </source>
</evidence>
<protein>
    <recommendedName>
        <fullName evidence="3">Archaeal Type IV pilin N-terminal domain-containing protein</fullName>
    </recommendedName>
</protein>
<reference evidence="2" key="1">
    <citation type="journal article" date="2014" name="Genome Biol. Evol.">
        <title>Pangenome evidence for extensive interdomain horizontal transfer affecting lineage core and shell genes in uncultured planktonic thaumarchaeota and euryarchaeota.</title>
        <authorList>
            <person name="Deschamps P."/>
            <person name="Zivanovic Y."/>
            <person name="Moreira D."/>
            <person name="Rodriguez-Valera F."/>
            <person name="Lopez-Garcia P."/>
        </authorList>
    </citation>
    <scope>NUCLEOTIDE SEQUENCE</scope>
</reference>
<keyword evidence="1" id="KW-0472">Membrane</keyword>
<keyword evidence="1" id="KW-1133">Transmembrane helix</keyword>
<accession>A0A075FU39</accession>
<keyword evidence="1" id="KW-0812">Transmembrane</keyword>
<dbReference type="EMBL" id="KF900443">
    <property type="protein sequence ID" value="AIE95185.1"/>
    <property type="molecule type" value="Genomic_DNA"/>
</dbReference>
<feature type="transmembrane region" description="Helical" evidence="1">
    <location>
        <begin position="21"/>
        <end position="39"/>
    </location>
</feature>